<dbReference type="PROSITE" id="PS51419">
    <property type="entry name" value="RAB"/>
    <property type="match status" value="1"/>
</dbReference>
<dbReference type="InterPro" id="IPR027417">
    <property type="entry name" value="P-loop_NTPase"/>
</dbReference>
<evidence type="ECO:0008006" key="3">
    <source>
        <dbReference type="Google" id="ProtNLM"/>
    </source>
</evidence>
<gene>
    <name evidence="2" type="ORF">LCGC14_0868680</name>
</gene>
<keyword evidence="1" id="KW-0547">Nucleotide-binding</keyword>
<dbReference type="SMART" id="SM00175">
    <property type="entry name" value="RAB"/>
    <property type="match status" value="1"/>
</dbReference>
<dbReference type="PRINTS" id="PR00449">
    <property type="entry name" value="RASTRNSFRMNG"/>
</dbReference>
<reference evidence="2" key="1">
    <citation type="journal article" date="2015" name="Nature">
        <title>Complex archaea that bridge the gap between prokaryotes and eukaryotes.</title>
        <authorList>
            <person name="Spang A."/>
            <person name="Saw J.H."/>
            <person name="Jorgensen S.L."/>
            <person name="Zaremba-Niedzwiedzka K."/>
            <person name="Martijn J."/>
            <person name="Lind A.E."/>
            <person name="van Eijk R."/>
            <person name="Schleper C."/>
            <person name="Guy L."/>
            <person name="Ettema T.J."/>
        </authorList>
    </citation>
    <scope>NUCLEOTIDE SEQUENCE</scope>
</reference>
<dbReference type="NCBIfam" id="TIGR00231">
    <property type="entry name" value="small_GTP"/>
    <property type="match status" value="1"/>
</dbReference>
<evidence type="ECO:0000256" key="1">
    <source>
        <dbReference type="ARBA" id="ARBA00022741"/>
    </source>
</evidence>
<dbReference type="CDD" id="cd00154">
    <property type="entry name" value="Rab"/>
    <property type="match status" value="1"/>
</dbReference>
<proteinExistence type="predicted"/>
<dbReference type="InterPro" id="IPR005225">
    <property type="entry name" value="Small_GTP-bd"/>
</dbReference>
<dbReference type="GO" id="GO:0005525">
    <property type="term" value="F:GTP binding"/>
    <property type="evidence" value="ECO:0007669"/>
    <property type="project" value="InterPro"/>
</dbReference>
<sequence length="171" mass="19813">MNKKNKFFKIVIAGDGGVGKTSFLNRLIHDNFDENSELTKGVDFFSKTRMINGNEYNFILWDFAGQHQFKQLLNDFFDGSIAAYILFDLTRFNTLENIESWIKQLNDCGKMFTFILGTKSDIIDLSDCKMFDDHISDIRMKNNNIIDYLKISSKTGYNVKKAFDILLKKIS</sequence>
<organism evidence="2">
    <name type="scientific">marine sediment metagenome</name>
    <dbReference type="NCBI Taxonomy" id="412755"/>
    <lineage>
        <taxon>unclassified sequences</taxon>
        <taxon>metagenomes</taxon>
        <taxon>ecological metagenomes</taxon>
    </lineage>
</organism>
<comment type="caution">
    <text evidence="2">The sequence shown here is derived from an EMBL/GenBank/DDBJ whole genome shotgun (WGS) entry which is preliminary data.</text>
</comment>
<protein>
    <recommendedName>
        <fullName evidence="3">Roc domain-containing protein</fullName>
    </recommendedName>
</protein>
<dbReference type="Pfam" id="PF00071">
    <property type="entry name" value="Ras"/>
    <property type="match status" value="1"/>
</dbReference>
<dbReference type="Gene3D" id="3.40.50.300">
    <property type="entry name" value="P-loop containing nucleotide triphosphate hydrolases"/>
    <property type="match status" value="1"/>
</dbReference>
<name>A0A0F9SCD0_9ZZZZ</name>
<dbReference type="AlphaFoldDB" id="A0A0F9SCD0"/>
<evidence type="ECO:0000313" key="2">
    <source>
        <dbReference type="EMBL" id="KKN27038.1"/>
    </source>
</evidence>
<dbReference type="EMBL" id="LAZR01002673">
    <property type="protein sequence ID" value="KKN27038.1"/>
    <property type="molecule type" value="Genomic_DNA"/>
</dbReference>
<dbReference type="InterPro" id="IPR001806">
    <property type="entry name" value="Small_GTPase"/>
</dbReference>
<accession>A0A0F9SCD0</accession>
<dbReference type="PANTHER" id="PTHR47978">
    <property type="match status" value="1"/>
</dbReference>
<dbReference type="SMART" id="SM00174">
    <property type="entry name" value="RHO"/>
    <property type="match status" value="1"/>
</dbReference>
<dbReference type="SUPFAM" id="SSF52540">
    <property type="entry name" value="P-loop containing nucleoside triphosphate hydrolases"/>
    <property type="match status" value="1"/>
</dbReference>
<dbReference type="GO" id="GO:0003924">
    <property type="term" value="F:GTPase activity"/>
    <property type="evidence" value="ECO:0007669"/>
    <property type="project" value="InterPro"/>
</dbReference>
<dbReference type="SMART" id="SM00173">
    <property type="entry name" value="RAS"/>
    <property type="match status" value="1"/>
</dbReference>
<dbReference type="FunFam" id="3.40.50.300:FF:001447">
    <property type="entry name" value="Ras-related protein Rab-1B"/>
    <property type="match status" value="1"/>
</dbReference>